<protein>
    <recommendedName>
        <fullName evidence="1">Transcription regulator TrmB N-terminal domain-containing protein</fullName>
    </recommendedName>
</protein>
<dbReference type="Proteomes" id="UP000229901">
    <property type="component" value="Unassembled WGS sequence"/>
</dbReference>
<dbReference type="Pfam" id="PF01978">
    <property type="entry name" value="TrmB"/>
    <property type="match status" value="1"/>
</dbReference>
<dbReference type="SUPFAM" id="SSF46785">
    <property type="entry name" value="Winged helix' DNA-binding domain"/>
    <property type="match status" value="1"/>
</dbReference>
<accession>A0A2H0V503</accession>
<sequence length="259" mass="30068">MPRNIINTLKKIGLTDTESQLYITGLAYDSIEVSELVKQTTINRTTIYHALETLIQKGLVTKHERPDKSFFTMTDPKKLEKLFEEKISLLELQKNELLSIIPLLQNRHKEAKSDFRVIHYEGIEGIKLAVEEALYCKDGHWDIIAPKINFFSDFDRDYAKYFMNARRNRGVTARSLWETDIIHKNLNPTDIEFRHPRILPEIMHGKFNSVIILFDNKILLISSLKEKSAILIQSRDLHETLSAIFEGLYIGSQPIKITQ</sequence>
<feature type="domain" description="Transcription regulator TrmB N-terminal" evidence="1">
    <location>
        <begin position="9"/>
        <end position="76"/>
    </location>
</feature>
<dbReference type="PANTHER" id="PTHR34293:SF1">
    <property type="entry name" value="HTH-TYPE TRANSCRIPTIONAL REGULATOR TRMBL2"/>
    <property type="match status" value="1"/>
</dbReference>
<proteinExistence type="predicted"/>
<dbReference type="PANTHER" id="PTHR34293">
    <property type="entry name" value="HTH-TYPE TRANSCRIPTIONAL REGULATOR TRMBL2"/>
    <property type="match status" value="1"/>
</dbReference>
<dbReference type="InterPro" id="IPR036390">
    <property type="entry name" value="WH_DNA-bd_sf"/>
</dbReference>
<dbReference type="AlphaFoldDB" id="A0A2H0V503"/>
<evidence type="ECO:0000313" key="2">
    <source>
        <dbReference type="EMBL" id="PIR94163.1"/>
    </source>
</evidence>
<reference evidence="3" key="1">
    <citation type="submission" date="2017-09" db="EMBL/GenBank/DDBJ databases">
        <title>Depth-based differentiation of microbial function through sediment-hosted aquifers and enrichment of novel symbionts in the deep terrestrial subsurface.</title>
        <authorList>
            <person name="Probst A.J."/>
            <person name="Ladd B."/>
            <person name="Jarett J.K."/>
            <person name="Geller-Mcgrath D.E."/>
            <person name="Sieber C.M.K."/>
            <person name="Emerson J.B."/>
            <person name="Anantharaman K."/>
            <person name="Thomas B.C."/>
            <person name="Malmstrom R."/>
            <person name="Stieglmeier M."/>
            <person name="Klingl A."/>
            <person name="Woyke T."/>
            <person name="Ryan C.M."/>
            <person name="Banfield J.F."/>
        </authorList>
    </citation>
    <scope>NUCLEOTIDE SEQUENCE [LARGE SCALE GENOMIC DNA]</scope>
</reference>
<evidence type="ECO:0000259" key="1">
    <source>
        <dbReference type="Pfam" id="PF01978"/>
    </source>
</evidence>
<dbReference type="Gene3D" id="1.10.10.10">
    <property type="entry name" value="Winged helix-like DNA-binding domain superfamily/Winged helix DNA-binding domain"/>
    <property type="match status" value="1"/>
</dbReference>
<dbReference type="InterPro" id="IPR036388">
    <property type="entry name" value="WH-like_DNA-bd_sf"/>
</dbReference>
<comment type="caution">
    <text evidence="2">The sequence shown here is derived from an EMBL/GenBank/DDBJ whole genome shotgun (WGS) entry which is preliminary data.</text>
</comment>
<gene>
    <name evidence="2" type="ORF">COT97_02970</name>
</gene>
<dbReference type="InterPro" id="IPR002831">
    <property type="entry name" value="Tscrpt_reg_TrmB_N"/>
</dbReference>
<dbReference type="EMBL" id="PFAP01000017">
    <property type="protein sequence ID" value="PIR94163.1"/>
    <property type="molecule type" value="Genomic_DNA"/>
</dbReference>
<name>A0A2H0V503_9BACT</name>
<evidence type="ECO:0000313" key="3">
    <source>
        <dbReference type="Proteomes" id="UP000229901"/>
    </source>
</evidence>
<organism evidence="2 3">
    <name type="scientific">Candidatus Falkowbacteria bacterium CG10_big_fil_rev_8_21_14_0_10_39_11</name>
    <dbReference type="NCBI Taxonomy" id="1974565"/>
    <lineage>
        <taxon>Bacteria</taxon>
        <taxon>Candidatus Falkowiibacteriota</taxon>
    </lineage>
</organism>
<dbReference type="InterPro" id="IPR051797">
    <property type="entry name" value="TrmB-like"/>
</dbReference>